<evidence type="ECO:0000313" key="3">
    <source>
        <dbReference type="Proteomes" id="UP000800093"/>
    </source>
</evidence>
<protein>
    <submittedName>
        <fullName evidence="2">Uncharacterized protein</fullName>
    </submittedName>
</protein>
<feature type="non-terminal residue" evidence="2">
    <location>
        <position position="1"/>
    </location>
</feature>
<evidence type="ECO:0000256" key="1">
    <source>
        <dbReference type="SAM" id="MobiDB-lite"/>
    </source>
</evidence>
<keyword evidence="3" id="KW-1185">Reference proteome</keyword>
<dbReference type="EMBL" id="ML986581">
    <property type="protein sequence ID" value="KAF2269931.1"/>
    <property type="molecule type" value="Genomic_DNA"/>
</dbReference>
<proteinExistence type="predicted"/>
<gene>
    <name evidence="2" type="ORF">CC78DRAFT_612270</name>
</gene>
<organism evidence="2 3">
    <name type="scientific">Lojkania enalia</name>
    <dbReference type="NCBI Taxonomy" id="147567"/>
    <lineage>
        <taxon>Eukaryota</taxon>
        <taxon>Fungi</taxon>
        <taxon>Dikarya</taxon>
        <taxon>Ascomycota</taxon>
        <taxon>Pezizomycotina</taxon>
        <taxon>Dothideomycetes</taxon>
        <taxon>Pleosporomycetidae</taxon>
        <taxon>Pleosporales</taxon>
        <taxon>Pleosporales incertae sedis</taxon>
        <taxon>Lojkania</taxon>
    </lineage>
</organism>
<name>A0A9P4TP97_9PLEO</name>
<comment type="caution">
    <text evidence="2">The sequence shown here is derived from an EMBL/GenBank/DDBJ whole genome shotgun (WGS) entry which is preliminary data.</text>
</comment>
<feature type="compositionally biased region" description="Low complexity" evidence="1">
    <location>
        <begin position="1"/>
        <end position="12"/>
    </location>
</feature>
<accession>A0A9P4TP97</accession>
<sequence>VRSAARASSAVVISEGRRGRKQACSRPVPACPSLSCPSPSRPSPSRPSLPERLRAIGRPWGGKPQPYPPTIAIRRVHRHRTPHPHPLPLAPSYQPPPELATIQSSRDTFLSFPFRFSVNAREPILCKQYLARPLSCLDLVLGCASEPPCKVLLAVWRPVLVHGHSFDYYHCQYAL</sequence>
<reference evidence="3" key="1">
    <citation type="journal article" date="2020" name="Stud. Mycol.">
        <title>101 Dothideomycetes genomes: A test case for predicting lifestyles and emergence of pathogens.</title>
        <authorList>
            <person name="Haridas S."/>
            <person name="Albert R."/>
            <person name="Binder M."/>
            <person name="Bloem J."/>
            <person name="LaButti K."/>
            <person name="Salamov A."/>
            <person name="Andreopoulos B."/>
            <person name="Baker S."/>
            <person name="Barry K."/>
            <person name="Bills G."/>
            <person name="Bluhm B."/>
            <person name="Cannon C."/>
            <person name="Castanera R."/>
            <person name="Culley D."/>
            <person name="Daum C."/>
            <person name="Ezra D."/>
            <person name="Gonzalez J."/>
            <person name="Henrissat B."/>
            <person name="Kuo A."/>
            <person name="Liang C."/>
            <person name="Lipzen A."/>
            <person name="Lutzoni F."/>
            <person name="Magnuson J."/>
            <person name="Mondo S."/>
            <person name="Nolan M."/>
            <person name="Ohm R."/>
            <person name="Pangilinan J."/>
            <person name="Park H.-J."/>
            <person name="Ramirez L."/>
            <person name="Alfaro M."/>
            <person name="Sun H."/>
            <person name="Tritt A."/>
            <person name="Yoshinaga Y."/>
            <person name="Zwiers L.-H."/>
            <person name="Turgeon B."/>
            <person name="Goodwin S."/>
            <person name="Spatafora J."/>
            <person name="Crous P."/>
            <person name="Grigoriev I."/>
        </authorList>
    </citation>
    <scope>NUCLEOTIDE SEQUENCE [LARGE SCALE GENOMIC DNA]</scope>
    <source>
        <strain evidence="3">CBS 304.66</strain>
    </source>
</reference>
<evidence type="ECO:0000313" key="2">
    <source>
        <dbReference type="EMBL" id="KAF2269931.1"/>
    </source>
</evidence>
<dbReference type="Proteomes" id="UP000800093">
    <property type="component" value="Unassembled WGS sequence"/>
</dbReference>
<feature type="region of interest" description="Disordered" evidence="1">
    <location>
        <begin position="1"/>
        <end position="67"/>
    </location>
</feature>
<dbReference type="AlphaFoldDB" id="A0A9P4TP97"/>